<sequence length="444" mass="48376">MRRSGGYCRLPGCGLFALAAAVMPVSLPAEAGSASYEDAFERRVSNAGDRDALDAFVAEAAGRGQYDQALSTLEEVLLRDPDDLRARLALARIYFQIGSFDMAAAHVEQAELTAGAEQFARQIAELRGRIERALAGYEVGLAITSGVEYNSQTVTMPALASKDGASGFGPYAMIEGHLIRHLDTASRDELRFGGFAKYNRVLGDTDYDGVLDEFDQYALRAEATYSKGLPDIIDTLRLDLSVYGQAKNYGDERDLREYGTEARLSFQPTVESRLGVHAGYGWLGKSNGIYGERRVNYGLNGEIRVAPGVAIGAHVTGYTEWGTAPYMFVGGGQDYTENGYEVGASVAHLLHVFDDGRSWVQEAGGSYSHARILDHGALTGFFAAMANQDRWDIFWNHTVQIATHADFSFGVSYGHEEISDTVAPIDGRVGDSWSVRTGLTFRFN</sequence>
<gene>
    <name evidence="2" type="ORF">HTY61_01115</name>
</gene>
<feature type="chain" id="PRO_5026670514" evidence="1">
    <location>
        <begin position="32"/>
        <end position="444"/>
    </location>
</feature>
<dbReference type="SUPFAM" id="SSF48452">
    <property type="entry name" value="TPR-like"/>
    <property type="match status" value="1"/>
</dbReference>
<organism evidence="2 3">
    <name type="scientific">Oricola thermophila</name>
    <dbReference type="NCBI Taxonomy" id="2742145"/>
    <lineage>
        <taxon>Bacteria</taxon>
        <taxon>Pseudomonadati</taxon>
        <taxon>Pseudomonadota</taxon>
        <taxon>Alphaproteobacteria</taxon>
        <taxon>Hyphomicrobiales</taxon>
        <taxon>Ahrensiaceae</taxon>
        <taxon>Oricola</taxon>
    </lineage>
</organism>
<evidence type="ECO:0000313" key="3">
    <source>
        <dbReference type="Proteomes" id="UP000509367"/>
    </source>
</evidence>
<name>A0A6N1V9G3_9HYPH</name>
<proteinExistence type="predicted"/>
<dbReference type="RefSeq" id="WP_175275059.1">
    <property type="nucleotide sequence ID" value="NZ_CP054836.1"/>
</dbReference>
<evidence type="ECO:0000313" key="2">
    <source>
        <dbReference type="EMBL" id="QKV17163.1"/>
    </source>
</evidence>
<feature type="signal peptide" evidence="1">
    <location>
        <begin position="1"/>
        <end position="31"/>
    </location>
</feature>
<dbReference type="Gene3D" id="1.25.40.10">
    <property type="entry name" value="Tetratricopeptide repeat domain"/>
    <property type="match status" value="1"/>
</dbReference>
<protein>
    <submittedName>
        <fullName evidence="2">Tetratricopeptide repeat protein</fullName>
    </submittedName>
</protein>
<keyword evidence="3" id="KW-1185">Reference proteome</keyword>
<dbReference type="AlphaFoldDB" id="A0A6N1V9G3"/>
<dbReference type="Proteomes" id="UP000509367">
    <property type="component" value="Chromosome"/>
</dbReference>
<dbReference type="Pfam" id="PF14559">
    <property type="entry name" value="TPR_19"/>
    <property type="match status" value="1"/>
</dbReference>
<dbReference type="EMBL" id="CP054836">
    <property type="protein sequence ID" value="QKV17163.1"/>
    <property type="molecule type" value="Genomic_DNA"/>
</dbReference>
<dbReference type="KEGG" id="orm:HTY61_01115"/>
<reference evidence="2 3" key="1">
    <citation type="submission" date="2020-06" db="EMBL/GenBank/DDBJ databases">
        <title>Oricola thermophila sp. nov. isolated from a tidal sediments.</title>
        <authorList>
            <person name="Kwon K.K."/>
            <person name="Yang S.-H."/>
            <person name="Park M.-J."/>
        </authorList>
    </citation>
    <scope>NUCLEOTIDE SEQUENCE [LARGE SCALE GENOMIC DNA]</scope>
    <source>
        <strain evidence="2 3">MEBiC13590</strain>
    </source>
</reference>
<keyword evidence="1" id="KW-0732">Signal</keyword>
<accession>A0A6N1V9G3</accession>
<dbReference type="InterPro" id="IPR011990">
    <property type="entry name" value="TPR-like_helical_dom_sf"/>
</dbReference>
<evidence type="ECO:0000256" key="1">
    <source>
        <dbReference type="SAM" id="SignalP"/>
    </source>
</evidence>